<dbReference type="InterPro" id="IPR007210">
    <property type="entry name" value="ABC_Gly_betaine_transp_sub-bd"/>
</dbReference>
<dbReference type="Proteomes" id="UP000317881">
    <property type="component" value="Unassembled WGS sequence"/>
</dbReference>
<dbReference type="GO" id="GO:0043190">
    <property type="term" value="C:ATP-binding cassette (ABC) transporter complex"/>
    <property type="evidence" value="ECO:0007669"/>
    <property type="project" value="InterPro"/>
</dbReference>
<evidence type="ECO:0000313" key="3">
    <source>
        <dbReference type="Proteomes" id="UP000317881"/>
    </source>
</evidence>
<dbReference type="CDD" id="cd13643">
    <property type="entry name" value="PBP2_BCP_2"/>
    <property type="match status" value="1"/>
</dbReference>
<comment type="caution">
    <text evidence="2">The sequence shown here is derived from an EMBL/GenBank/DDBJ whole genome shotgun (WGS) entry which is preliminary data.</text>
</comment>
<gene>
    <name evidence="2" type="ORF">SSP24_78140</name>
</gene>
<dbReference type="Gene3D" id="3.40.190.10">
    <property type="entry name" value="Periplasmic binding protein-like II"/>
    <property type="match status" value="1"/>
</dbReference>
<keyword evidence="3" id="KW-1185">Reference proteome</keyword>
<reference evidence="2 3" key="1">
    <citation type="submission" date="2019-06" db="EMBL/GenBank/DDBJ databases">
        <title>Whole genome shotgun sequence of Streptomyces spinoverrucosus NBRC 14228.</title>
        <authorList>
            <person name="Hosoyama A."/>
            <person name="Uohara A."/>
            <person name="Ohji S."/>
            <person name="Ichikawa N."/>
        </authorList>
    </citation>
    <scope>NUCLEOTIDE SEQUENCE [LARGE SCALE GENOMIC DNA]</scope>
    <source>
        <strain evidence="2 3">NBRC 14228</strain>
    </source>
</reference>
<proteinExistence type="predicted"/>
<dbReference type="AlphaFoldDB" id="A0A4Y3VWT3"/>
<dbReference type="Pfam" id="PF04069">
    <property type="entry name" value="OpuAC"/>
    <property type="match status" value="1"/>
</dbReference>
<dbReference type="SUPFAM" id="SSF53850">
    <property type="entry name" value="Periplasmic binding protein-like II"/>
    <property type="match status" value="1"/>
</dbReference>
<name>A0A4Y3VWT3_9ACTN</name>
<evidence type="ECO:0000313" key="2">
    <source>
        <dbReference type="EMBL" id="GEC10159.1"/>
    </source>
</evidence>
<protein>
    <submittedName>
        <fullName evidence="2">Glycine/betaine-binding protein</fullName>
    </submittedName>
</protein>
<dbReference type="Gene3D" id="3.40.190.100">
    <property type="entry name" value="Glycine betaine-binding periplasmic protein, domain 2"/>
    <property type="match status" value="1"/>
</dbReference>
<feature type="domain" description="ABC-type glycine betaine transport system substrate-binding" evidence="1">
    <location>
        <begin position="47"/>
        <end position="311"/>
    </location>
</feature>
<dbReference type="GO" id="GO:0022857">
    <property type="term" value="F:transmembrane transporter activity"/>
    <property type="evidence" value="ECO:0007669"/>
    <property type="project" value="InterPro"/>
</dbReference>
<dbReference type="PROSITE" id="PS51257">
    <property type="entry name" value="PROKAR_LIPOPROTEIN"/>
    <property type="match status" value="1"/>
</dbReference>
<sequence length="322" mass="35358">MARHWRAGAAGIAVLGLTLTACGGAKVGDSSSDAGGSGSSGKCGTFNLAVNPWVGYEANAAVIAYVAENDLGCKVTKKDLKEEIAWQGFGTGEVDAVVENWGHDDLKKKYITDQKTAVDAGPTGNEGLIGWYVPPWLAKEHPDILDWNNLNKYAAEFKTSESGGKGQLLDGDPSFVTNDEALVKNLKLDYKVVYAGSETALIQAFRKAEKDKEWVIGYFYEPQWFMSEVPLKKVKLPEYKEGCDADAEKVNCDYPVYKLDKIVSKKFAESGSPAYDLVKNFTWTNDDQNIVAKYIAVDKMTPEAAAKKWVEANRDKVEAWIK</sequence>
<dbReference type="EMBL" id="BJND01000095">
    <property type="protein sequence ID" value="GEC10159.1"/>
    <property type="molecule type" value="Genomic_DNA"/>
</dbReference>
<evidence type="ECO:0000259" key="1">
    <source>
        <dbReference type="Pfam" id="PF04069"/>
    </source>
</evidence>
<accession>A0A4Y3VWT3</accession>
<dbReference type="OrthoDB" id="7805658at2"/>
<dbReference type="RefSeq" id="WP_141315490.1">
    <property type="nucleotide sequence ID" value="NZ_BJND01000095.1"/>
</dbReference>
<organism evidence="2 3">
    <name type="scientific">Streptomyces spinoverrucosus</name>
    <dbReference type="NCBI Taxonomy" id="284043"/>
    <lineage>
        <taxon>Bacteria</taxon>
        <taxon>Bacillati</taxon>
        <taxon>Actinomycetota</taxon>
        <taxon>Actinomycetes</taxon>
        <taxon>Kitasatosporales</taxon>
        <taxon>Streptomycetaceae</taxon>
        <taxon>Streptomyces</taxon>
    </lineage>
</organism>